<reference evidence="1 2" key="1">
    <citation type="journal article" date="2017" name="Curr. Biol.">
        <title>Genome architecture and evolution of a unichromosomal asexual nematode.</title>
        <authorList>
            <person name="Fradin H."/>
            <person name="Zegar C."/>
            <person name="Gutwein M."/>
            <person name="Lucas J."/>
            <person name="Kovtun M."/>
            <person name="Corcoran D."/>
            <person name="Baugh L.R."/>
            <person name="Kiontke K."/>
            <person name="Gunsalus K."/>
            <person name="Fitch D.H."/>
            <person name="Piano F."/>
        </authorList>
    </citation>
    <scope>NUCLEOTIDE SEQUENCE [LARGE SCALE GENOMIC DNA]</scope>
    <source>
        <strain evidence="1">PF1309</strain>
    </source>
</reference>
<evidence type="ECO:0000313" key="2">
    <source>
        <dbReference type="Proteomes" id="UP000218231"/>
    </source>
</evidence>
<name>A0A2A2LCW8_9BILA</name>
<comment type="caution">
    <text evidence="1">The sequence shown here is derived from an EMBL/GenBank/DDBJ whole genome shotgun (WGS) entry which is preliminary data.</text>
</comment>
<organism evidence="1 2">
    <name type="scientific">Diploscapter pachys</name>
    <dbReference type="NCBI Taxonomy" id="2018661"/>
    <lineage>
        <taxon>Eukaryota</taxon>
        <taxon>Metazoa</taxon>
        <taxon>Ecdysozoa</taxon>
        <taxon>Nematoda</taxon>
        <taxon>Chromadorea</taxon>
        <taxon>Rhabditida</taxon>
        <taxon>Rhabditina</taxon>
        <taxon>Rhabditomorpha</taxon>
        <taxon>Rhabditoidea</taxon>
        <taxon>Rhabditidae</taxon>
        <taxon>Diploscapter</taxon>
    </lineage>
</organism>
<sequence length="117" mass="13255">MLRVVGKLTAPSLVDDRLKALQEQLLSLEKELAPAKDKKPNQQVSVLDESGAWQPQKRLVAWQPMKRSQVYEDDKVALIHAIEARLQEVLRAGERLGVSADEVLRDIRYRNQQAASN</sequence>
<accession>A0A2A2LCW8</accession>
<protein>
    <submittedName>
        <fullName evidence="1">Uncharacterized protein</fullName>
    </submittedName>
</protein>
<proteinExistence type="predicted"/>
<dbReference type="STRING" id="2018661.A0A2A2LCW8"/>
<dbReference type="EMBL" id="LIAE01006889">
    <property type="protein sequence ID" value="PAV84086.1"/>
    <property type="molecule type" value="Genomic_DNA"/>
</dbReference>
<dbReference type="Proteomes" id="UP000218231">
    <property type="component" value="Unassembled WGS sequence"/>
</dbReference>
<dbReference type="AlphaFoldDB" id="A0A2A2LCW8"/>
<keyword evidence="2" id="KW-1185">Reference proteome</keyword>
<gene>
    <name evidence="1" type="ORF">WR25_21184</name>
</gene>
<evidence type="ECO:0000313" key="1">
    <source>
        <dbReference type="EMBL" id="PAV84086.1"/>
    </source>
</evidence>
<dbReference type="OrthoDB" id="5864411at2759"/>